<comment type="caution">
    <text evidence="1">The sequence shown here is derived from an EMBL/GenBank/DDBJ whole genome shotgun (WGS) entry which is preliminary data.</text>
</comment>
<name>A0AAN8B9R6_9TELE</name>
<protein>
    <submittedName>
        <fullName evidence="1">Uncharacterized protein</fullName>
    </submittedName>
</protein>
<dbReference type="EMBL" id="JAULUE010002063">
    <property type="protein sequence ID" value="KAK5880737.1"/>
    <property type="molecule type" value="Genomic_DNA"/>
</dbReference>
<keyword evidence="2" id="KW-1185">Reference proteome</keyword>
<dbReference type="Proteomes" id="UP001335648">
    <property type="component" value="Unassembled WGS sequence"/>
</dbReference>
<proteinExistence type="predicted"/>
<accession>A0AAN8B9R6</accession>
<dbReference type="AlphaFoldDB" id="A0AAN8B9R6"/>
<evidence type="ECO:0000313" key="1">
    <source>
        <dbReference type="EMBL" id="KAK5880737.1"/>
    </source>
</evidence>
<evidence type="ECO:0000313" key="2">
    <source>
        <dbReference type="Proteomes" id="UP001335648"/>
    </source>
</evidence>
<gene>
    <name evidence="1" type="ORF">CesoFtcFv8_021616</name>
</gene>
<organism evidence="1 2">
    <name type="scientific">Champsocephalus esox</name>
    <name type="common">pike icefish</name>
    <dbReference type="NCBI Taxonomy" id="159716"/>
    <lineage>
        <taxon>Eukaryota</taxon>
        <taxon>Metazoa</taxon>
        <taxon>Chordata</taxon>
        <taxon>Craniata</taxon>
        <taxon>Vertebrata</taxon>
        <taxon>Euteleostomi</taxon>
        <taxon>Actinopterygii</taxon>
        <taxon>Neopterygii</taxon>
        <taxon>Teleostei</taxon>
        <taxon>Neoteleostei</taxon>
        <taxon>Acanthomorphata</taxon>
        <taxon>Eupercaria</taxon>
        <taxon>Perciformes</taxon>
        <taxon>Notothenioidei</taxon>
        <taxon>Channichthyidae</taxon>
        <taxon>Champsocephalus</taxon>
    </lineage>
</organism>
<reference evidence="1 2" key="1">
    <citation type="journal article" date="2023" name="Mol. Biol. Evol.">
        <title>Genomics of Secondarily Temperate Adaptation in the Only Non-Antarctic Icefish.</title>
        <authorList>
            <person name="Rivera-Colon A.G."/>
            <person name="Rayamajhi N."/>
            <person name="Minhas B.F."/>
            <person name="Madrigal G."/>
            <person name="Bilyk K.T."/>
            <person name="Yoon V."/>
            <person name="Hune M."/>
            <person name="Gregory S."/>
            <person name="Cheng C.H.C."/>
            <person name="Catchen J.M."/>
        </authorList>
    </citation>
    <scope>NUCLEOTIDE SEQUENCE [LARGE SCALE GENOMIC DNA]</scope>
    <source>
        <strain evidence="1">JC2023a</strain>
    </source>
</reference>
<sequence length="83" mass="9149">MTALPSSLGFRPSSSVLFTFPSLCVLASSPLVSKSFPHRRLYFLSLQLVNVPWCSASDEVILRGQASPERRCFLTPPVELLPV</sequence>